<accession>A0A1S3Y6P7</accession>
<dbReference type="PROSITE" id="PS51752">
    <property type="entry name" value="JACALIN_LECTIN"/>
    <property type="match status" value="1"/>
</dbReference>
<keyword evidence="3" id="KW-1185">Reference proteome</keyword>
<sequence length="179" mass="19886">MSVDMNMIKVGPAGGQKGTVWDEKGKGQIAKIFVSYGGQICSLQFLFVENDKFVLSDIHVAEHNKNFTTVVLDYPSEFLTCIRGSYEIETRNYSLTYTRSITFGTNKGSYGPYGMNTASSGTNYVDFKFEIGDDRSFGGFHGTKSDCRIRSIGVYVKPITSSMIASTDSQVKVKRKEED</sequence>
<name>A0A1S3Y6P7_TOBAC</name>
<dbReference type="AlphaFoldDB" id="A0A1S3Y6P7"/>
<dbReference type="SMR" id="A0A1S3Y6P7"/>
<dbReference type="SMART" id="SM00915">
    <property type="entry name" value="Jacalin"/>
    <property type="match status" value="1"/>
</dbReference>
<dbReference type="InterPro" id="IPR001229">
    <property type="entry name" value="Jacalin-like_lectin_dom"/>
</dbReference>
<reference evidence="4" key="2">
    <citation type="submission" date="2025-08" db="UniProtKB">
        <authorList>
            <consortium name="RefSeq"/>
        </authorList>
    </citation>
    <scope>IDENTIFICATION</scope>
    <source>
        <tissue evidence="4">Leaf</tissue>
    </source>
</reference>
<dbReference type="OMA" id="SHIYISH"/>
<evidence type="ECO:0000313" key="3">
    <source>
        <dbReference type="Proteomes" id="UP000790787"/>
    </source>
</evidence>
<dbReference type="InterPro" id="IPR036404">
    <property type="entry name" value="Jacalin-like_lectin_dom_sf"/>
</dbReference>
<reference evidence="3" key="1">
    <citation type="journal article" date="2014" name="Nat. Commun.">
        <title>The tobacco genome sequence and its comparison with those of tomato and potato.</title>
        <authorList>
            <person name="Sierro N."/>
            <person name="Battey J.N."/>
            <person name="Ouadi S."/>
            <person name="Bakaher N."/>
            <person name="Bovet L."/>
            <person name="Willig A."/>
            <person name="Goepfert S."/>
            <person name="Peitsch M.C."/>
            <person name="Ivanov N.V."/>
        </authorList>
    </citation>
    <scope>NUCLEOTIDE SEQUENCE [LARGE SCALE GENOMIC DNA]</scope>
</reference>
<gene>
    <name evidence="4" type="primary">LOC107772637</name>
</gene>
<dbReference type="KEGG" id="nta:107772637"/>
<dbReference type="OrthoDB" id="581739at2759"/>
<evidence type="ECO:0000256" key="2">
    <source>
        <dbReference type="ARBA" id="ARBA00022734"/>
    </source>
</evidence>
<comment type="similarity">
    <text evidence="1">Belongs to the jacalin lectin family.</text>
</comment>
<dbReference type="STRING" id="4097.A0A1S3Y6P7"/>
<dbReference type="PANTHER" id="PTHR47293">
    <property type="entry name" value="JACALIN-RELATED LECTIN 3"/>
    <property type="match status" value="1"/>
</dbReference>
<evidence type="ECO:0000313" key="4">
    <source>
        <dbReference type="RefSeq" id="XP_016447612.2"/>
    </source>
</evidence>
<evidence type="ECO:0000256" key="1">
    <source>
        <dbReference type="ARBA" id="ARBA00006568"/>
    </source>
</evidence>
<organism evidence="3 4">
    <name type="scientific">Nicotiana tabacum</name>
    <name type="common">Common tobacco</name>
    <dbReference type="NCBI Taxonomy" id="4097"/>
    <lineage>
        <taxon>Eukaryota</taxon>
        <taxon>Viridiplantae</taxon>
        <taxon>Streptophyta</taxon>
        <taxon>Embryophyta</taxon>
        <taxon>Tracheophyta</taxon>
        <taxon>Spermatophyta</taxon>
        <taxon>Magnoliopsida</taxon>
        <taxon>eudicotyledons</taxon>
        <taxon>Gunneridae</taxon>
        <taxon>Pentapetalae</taxon>
        <taxon>asterids</taxon>
        <taxon>lamiids</taxon>
        <taxon>Solanales</taxon>
        <taxon>Solanaceae</taxon>
        <taxon>Nicotianoideae</taxon>
        <taxon>Nicotianeae</taxon>
        <taxon>Nicotiana</taxon>
    </lineage>
</organism>
<dbReference type="SUPFAM" id="SSF51101">
    <property type="entry name" value="Mannose-binding lectins"/>
    <property type="match status" value="1"/>
</dbReference>
<dbReference type="PaxDb" id="4097-A0A1S3Y6P7"/>
<dbReference type="GeneID" id="107772637"/>
<protein>
    <submittedName>
        <fullName evidence="4">Inactive protein RESTRICTED TEV MOVEMENT 1-like</fullName>
    </submittedName>
</protein>
<dbReference type="GO" id="GO:0030246">
    <property type="term" value="F:carbohydrate binding"/>
    <property type="evidence" value="ECO:0007669"/>
    <property type="project" value="UniProtKB-KW"/>
</dbReference>
<dbReference type="RefSeq" id="XP_016447612.1">
    <property type="nucleotide sequence ID" value="XM_016592126.1"/>
</dbReference>
<dbReference type="Proteomes" id="UP000790787">
    <property type="component" value="Chromosome 20"/>
</dbReference>
<dbReference type="PANTHER" id="PTHR47293:SF81">
    <property type="entry name" value="INACTIVE PROTEIN RESTRICTED TEV MOVEMENT 1-LIKE"/>
    <property type="match status" value="1"/>
</dbReference>
<proteinExistence type="inferred from homology"/>
<dbReference type="Pfam" id="PF01419">
    <property type="entry name" value="Jacalin"/>
    <property type="match status" value="1"/>
</dbReference>
<keyword evidence="2" id="KW-0430">Lectin</keyword>
<dbReference type="Gene3D" id="2.100.10.30">
    <property type="entry name" value="Jacalin-like lectin domain"/>
    <property type="match status" value="1"/>
</dbReference>
<dbReference type="RefSeq" id="XP_016447612.2">
    <property type="nucleotide sequence ID" value="XM_016592126.2"/>
</dbReference>